<reference evidence="7 8" key="1">
    <citation type="journal article" date="2008" name="Proc. Natl. Acad. Sci. U.S.A.">
        <title>Niche adaptation and genome expansion in the chlorophyll d-producing cyanobacterium Acaryochloris marina.</title>
        <authorList>
            <person name="Swingley W.D."/>
            <person name="Chen M."/>
            <person name="Cheung P.C."/>
            <person name="Conrad A.L."/>
            <person name="Dejesa L.C."/>
            <person name="Hao J."/>
            <person name="Honchak B.M."/>
            <person name="Karbach L.E."/>
            <person name="Kurdoglu A."/>
            <person name="Lahiri S."/>
            <person name="Mastrian S.D."/>
            <person name="Miyashita H."/>
            <person name="Page L."/>
            <person name="Ramakrishna P."/>
            <person name="Satoh S."/>
            <person name="Sattley W.M."/>
            <person name="Shimada Y."/>
            <person name="Taylor H.L."/>
            <person name="Tomo T."/>
            <person name="Tsuchiya T."/>
            <person name="Wang Z.T."/>
            <person name="Raymond J."/>
            <person name="Mimuro M."/>
            <person name="Blankenship R.E."/>
            <person name="Touchman J.W."/>
        </authorList>
    </citation>
    <scope>NUCLEOTIDE SEQUENCE [LARGE SCALE GENOMIC DNA]</scope>
    <source>
        <strain evidence="8">MBIC 11017</strain>
    </source>
</reference>
<name>B0C4J2_ACAM1</name>
<feature type="compositionally biased region" description="Acidic residues" evidence="5">
    <location>
        <begin position="83"/>
        <end position="92"/>
    </location>
</feature>
<evidence type="ECO:0000259" key="6">
    <source>
        <dbReference type="Pfam" id="PF06803"/>
    </source>
</evidence>
<dbReference type="eggNOG" id="COG3339">
    <property type="taxonomic scope" value="Bacteria"/>
</dbReference>
<dbReference type="Pfam" id="PF06803">
    <property type="entry name" value="DUF1232"/>
    <property type="match status" value="1"/>
</dbReference>
<comment type="subcellular location">
    <subcellularLocation>
        <location evidence="1">Endomembrane system</location>
        <topology evidence="1">Multi-pass membrane protein</topology>
    </subcellularLocation>
</comment>
<dbReference type="STRING" id="329726.AM1_4904"/>
<keyword evidence="4" id="KW-0472">Membrane</keyword>
<evidence type="ECO:0000256" key="3">
    <source>
        <dbReference type="ARBA" id="ARBA00022989"/>
    </source>
</evidence>
<keyword evidence="2" id="KW-0812">Transmembrane</keyword>
<proteinExistence type="predicted"/>
<dbReference type="HOGENOM" id="CLU_176251_0_0_3"/>
<dbReference type="RefSeq" id="WP_012165150.1">
    <property type="nucleotide sequence ID" value="NC_009925.1"/>
</dbReference>
<dbReference type="InterPro" id="IPR010652">
    <property type="entry name" value="DUF1232"/>
</dbReference>
<accession>B0C4J2</accession>
<evidence type="ECO:0000256" key="1">
    <source>
        <dbReference type="ARBA" id="ARBA00004127"/>
    </source>
</evidence>
<evidence type="ECO:0000313" key="8">
    <source>
        <dbReference type="Proteomes" id="UP000000268"/>
    </source>
</evidence>
<dbReference type="GO" id="GO:0012505">
    <property type="term" value="C:endomembrane system"/>
    <property type="evidence" value="ECO:0007669"/>
    <property type="project" value="UniProtKB-SubCell"/>
</dbReference>
<dbReference type="EMBL" id="CP000828">
    <property type="protein sequence ID" value="ABW29875.1"/>
    <property type="molecule type" value="Genomic_DNA"/>
</dbReference>
<dbReference type="KEGG" id="amr:AM1_4904"/>
<organism evidence="7 8">
    <name type="scientific">Acaryochloris marina (strain MBIC 11017)</name>
    <dbReference type="NCBI Taxonomy" id="329726"/>
    <lineage>
        <taxon>Bacteria</taxon>
        <taxon>Bacillati</taxon>
        <taxon>Cyanobacteriota</taxon>
        <taxon>Cyanophyceae</taxon>
        <taxon>Acaryochloridales</taxon>
        <taxon>Acaryochloridaceae</taxon>
        <taxon>Acaryochloris</taxon>
    </lineage>
</organism>
<protein>
    <recommendedName>
        <fullName evidence="6">DUF1232 domain-containing protein</fullName>
    </recommendedName>
</protein>
<evidence type="ECO:0000256" key="2">
    <source>
        <dbReference type="ARBA" id="ARBA00022692"/>
    </source>
</evidence>
<feature type="region of interest" description="Disordered" evidence="5">
    <location>
        <begin position="77"/>
        <end position="100"/>
    </location>
</feature>
<dbReference type="Proteomes" id="UP000000268">
    <property type="component" value="Chromosome"/>
</dbReference>
<sequence length="100" mass="11499">MNFSIKALYNWYRNSLRNPKYRGWIIAGTLAYLLSPFDISPDVFPLIGQIDDLALLTLFISELSQLFIEDYKKRQVNTQPESNEADSQETVDVDAVPIQD</sequence>
<gene>
    <name evidence="7" type="ordered locus">AM1_4904</name>
</gene>
<evidence type="ECO:0000313" key="7">
    <source>
        <dbReference type="EMBL" id="ABW29875.1"/>
    </source>
</evidence>
<evidence type="ECO:0000256" key="5">
    <source>
        <dbReference type="SAM" id="MobiDB-lite"/>
    </source>
</evidence>
<keyword evidence="8" id="KW-1185">Reference proteome</keyword>
<evidence type="ECO:0000256" key="4">
    <source>
        <dbReference type="ARBA" id="ARBA00023136"/>
    </source>
</evidence>
<feature type="domain" description="DUF1232" evidence="6">
    <location>
        <begin position="24"/>
        <end position="58"/>
    </location>
</feature>
<dbReference type="OrthoDB" id="573033at2"/>
<keyword evidence="3" id="KW-1133">Transmembrane helix</keyword>
<dbReference type="AlphaFoldDB" id="B0C4J2"/>